<feature type="compositionally biased region" description="Acidic residues" evidence="13">
    <location>
        <begin position="19"/>
        <end position="35"/>
    </location>
</feature>
<feature type="domain" description="Btz" evidence="14">
    <location>
        <begin position="129"/>
        <end position="263"/>
    </location>
</feature>
<keyword evidence="4" id="KW-0813">Transport</keyword>
<dbReference type="SMART" id="SM01044">
    <property type="entry name" value="Btz"/>
    <property type="match status" value="1"/>
</dbReference>
<dbReference type="InterPro" id="IPR018545">
    <property type="entry name" value="Btz_dom"/>
</dbReference>
<dbReference type="OrthoDB" id="5413466at2759"/>
<keyword evidence="10" id="KW-0866">Nonsense-mediated mRNA decay</keyword>
<dbReference type="GO" id="GO:0005737">
    <property type="term" value="C:cytoplasm"/>
    <property type="evidence" value="ECO:0007669"/>
    <property type="project" value="UniProtKB-SubCell"/>
</dbReference>
<evidence type="ECO:0000256" key="12">
    <source>
        <dbReference type="ARBA" id="ARBA00023242"/>
    </source>
</evidence>
<gene>
    <name evidence="15" type="ORF">P170DRAFT_352841</name>
</gene>
<dbReference type="GO" id="GO:0000184">
    <property type="term" value="P:nuclear-transcribed mRNA catabolic process, nonsense-mediated decay"/>
    <property type="evidence" value="ECO:0007669"/>
    <property type="project" value="UniProtKB-KW"/>
</dbReference>
<dbReference type="GO" id="GO:0008380">
    <property type="term" value="P:RNA splicing"/>
    <property type="evidence" value="ECO:0007669"/>
    <property type="project" value="UniProtKB-KW"/>
</dbReference>
<dbReference type="GO" id="GO:0051028">
    <property type="term" value="P:mRNA transport"/>
    <property type="evidence" value="ECO:0007669"/>
    <property type="project" value="UniProtKB-KW"/>
</dbReference>
<proteinExistence type="inferred from homology"/>
<keyword evidence="6" id="KW-0507">mRNA processing</keyword>
<dbReference type="Proteomes" id="UP000234275">
    <property type="component" value="Unassembled WGS sequence"/>
</dbReference>
<dbReference type="Pfam" id="PF09405">
    <property type="entry name" value="Btz"/>
    <property type="match status" value="1"/>
</dbReference>
<feature type="compositionally biased region" description="Low complexity" evidence="13">
    <location>
        <begin position="243"/>
        <end position="254"/>
    </location>
</feature>
<reference evidence="15 16" key="1">
    <citation type="submission" date="2016-12" db="EMBL/GenBank/DDBJ databases">
        <title>The genomes of Aspergillus section Nigri reveals drivers in fungal speciation.</title>
        <authorList>
            <consortium name="DOE Joint Genome Institute"/>
            <person name="Vesth T.C."/>
            <person name="Nybo J."/>
            <person name="Theobald S."/>
            <person name="Brandl J."/>
            <person name="Frisvad J.C."/>
            <person name="Nielsen K.F."/>
            <person name="Lyhne E.K."/>
            <person name="Kogle M.E."/>
            <person name="Kuo A."/>
            <person name="Riley R."/>
            <person name="Clum A."/>
            <person name="Nolan M."/>
            <person name="Lipzen A."/>
            <person name="Salamov A."/>
            <person name="Henrissat B."/>
            <person name="Wiebenga A."/>
            <person name="De Vries R.P."/>
            <person name="Grigoriev I.V."/>
            <person name="Mortensen U.H."/>
            <person name="Andersen M.R."/>
            <person name="Baker S.E."/>
        </authorList>
    </citation>
    <scope>NUCLEOTIDE SEQUENCE [LARGE SCALE GENOMIC DNA]</scope>
    <source>
        <strain evidence="15 16">IBT 23096</strain>
    </source>
</reference>
<feature type="compositionally biased region" description="Basic residues" evidence="13">
    <location>
        <begin position="1"/>
        <end position="15"/>
    </location>
</feature>
<organism evidence="15 16">
    <name type="scientific">Aspergillus steynii IBT 23096</name>
    <dbReference type="NCBI Taxonomy" id="1392250"/>
    <lineage>
        <taxon>Eukaryota</taxon>
        <taxon>Fungi</taxon>
        <taxon>Dikarya</taxon>
        <taxon>Ascomycota</taxon>
        <taxon>Pezizomycotina</taxon>
        <taxon>Eurotiomycetes</taxon>
        <taxon>Eurotiomycetidae</taxon>
        <taxon>Eurotiales</taxon>
        <taxon>Aspergillaceae</taxon>
        <taxon>Aspergillus</taxon>
        <taxon>Aspergillus subgen. Circumdati</taxon>
    </lineage>
</organism>
<evidence type="ECO:0000256" key="3">
    <source>
        <dbReference type="ARBA" id="ARBA00009548"/>
    </source>
</evidence>
<dbReference type="STRING" id="1392250.A0A2I2GFQ4"/>
<evidence type="ECO:0000256" key="7">
    <source>
        <dbReference type="ARBA" id="ARBA00022816"/>
    </source>
</evidence>
<comment type="subcellular location">
    <subcellularLocation>
        <location evidence="2">Cytoplasm</location>
    </subcellularLocation>
    <subcellularLocation>
        <location evidence="1">Nucleus</location>
    </subcellularLocation>
</comment>
<keyword evidence="11" id="KW-0508">mRNA splicing</keyword>
<dbReference type="GO" id="GO:0006417">
    <property type="term" value="P:regulation of translation"/>
    <property type="evidence" value="ECO:0007669"/>
    <property type="project" value="UniProtKB-KW"/>
</dbReference>
<name>A0A2I2GFQ4_9EURO</name>
<protein>
    <recommendedName>
        <fullName evidence="14">Btz domain-containing protein</fullName>
    </recommendedName>
</protein>
<keyword evidence="7" id="KW-0509">mRNA transport</keyword>
<dbReference type="RefSeq" id="XP_024707016.1">
    <property type="nucleotide sequence ID" value="XM_024843941.1"/>
</dbReference>
<keyword evidence="12" id="KW-0539">Nucleus</keyword>
<accession>A0A2I2GFQ4</accession>
<feature type="compositionally biased region" description="Low complexity" evidence="13">
    <location>
        <begin position="267"/>
        <end position="278"/>
    </location>
</feature>
<feature type="compositionally biased region" description="Acidic residues" evidence="13">
    <location>
        <begin position="45"/>
        <end position="61"/>
    </location>
</feature>
<evidence type="ECO:0000313" key="15">
    <source>
        <dbReference type="EMBL" id="PLB51714.1"/>
    </source>
</evidence>
<feature type="region of interest" description="Disordered" evidence="13">
    <location>
        <begin position="220"/>
        <end position="278"/>
    </location>
</feature>
<evidence type="ECO:0000256" key="13">
    <source>
        <dbReference type="SAM" id="MobiDB-lite"/>
    </source>
</evidence>
<keyword evidence="5" id="KW-0963">Cytoplasm</keyword>
<dbReference type="GO" id="GO:0003729">
    <property type="term" value="F:mRNA binding"/>
    <property type="evidence" value="ECO:0007669"/>
    <property type="project" value="InterPro"/>
</dbReference>
<feature type="compositionally biased region" description="Basic and acidic residues" evidence="13">
    <location>
        <begin position="148"/>
        <end position="172"/>
    </location>
</feature>
<evidence type="ECO:0000256" key="6">
    <source>
        <dbReference type="ARBA" id="ARBA00022664"/>
    </source>
</evidence>
<feature type="region of interest" description="Disordered" evidence="13">
    <location>
        <begin position="124"/>
        <end position="178"/>
    </location>
</feature>
<feature type="region of interest" description="Disordered" evidence="13">
    <location>
        <begin position="420"/>
        <end position="443"/>
    </location>
</feature>
<comment type="caution">
    <text evidence="15">The sequence shown here is derived from an EMBL/GenBank/DDBJ whole genome shotgun (WGS) entry which is preliminary data.</text>
</comment>
<keyword evidence="9" id="KW-0694">RNA-binding</keyword>
<dbReference type="GeneID" id="36551641"/>
<feature type="region of interest" description="Disordered" evidence="13">
    <location>
        <begin position="377"/>
        <end position="407"/>
    </location>
</feature>
<evidence type="ECO:0000313" key="16">
    <source>
        <dbReference type="Proteomes" id="UP000234275"/>
    </source>
</evidence>
<dbReference type="VEuPathDB" id="FungiDB:P170DRAFT_352841"/>
<evidence type="ECO:0000256" key="1">
    <source>
        <dbReference type="ARBA" id="ARBA00004123"/>
    </source>
</evidence>
<dbReference type="GO" id="GO:0035145">
    <property type="term" value="C:exon-exon junction complex"/>
    <property type="evidence" value="ECO:0007669"/>
    <property type="project" value="InterPro"/>
</dbReference>
<dbReference type="GO" id="GO:0006397">
    <property type="term" value="P:mRNA processing"/>
    <property type="evidence" value="ECO:0007669"/>
    <property type="project" value="UniProtKB-KW"/>
</dbReference>
<comment type="similarity">
    <text evidence="3">Belongs to the CASC3 family.</text>
</comment>
<dbReference type="AlphaFoldDB" id="A0A2I2GFQ4"/>
<feature type="compositionally biased region" description="Basic residues" evidence="13">
    <location>
        <begin position="305"/>
        <end position="317"/>
    </location>
</feature>
<evidence type="ECO:0000256" key="10">
    <source>
        <dbReference type="ARBA" id="ARBA00023161"/>
    </source>
</evidence>
<sequence length="681" mass="73027">MAPRRHNIGASRRRRREEEGEDEGSINGELDDDSLSEGSGISHQEDDDADGEGSDDSDDEVSISPQGADTNGHPVNGRVPQASHLSGRPRSASPGKRAVANAISDTEAMMNGMKISGETDEVAEIHFDHMKGETGQQTGRTPSAPPTEPRRETFAERKRREHEKYSKERDENPAFVPTRGSFFLHDKRSTESMTNGFKPFNKSKSRPYGLIVDGNVRRHPVKPAASGGQWTHDLHDTVAGDDTPASTFPTAPAAVSNHPPRPVPTAPRSSPPNRSFSSTTLIGNVPVVVFLPGMTSSASYPAVAKKQHTRLPQHRPPLRRDKPVRISLPGQNPRYIFPATERSFIFIPRALRPNQQAFRGRGRGGFYGGRRSSIYGGSSYTPSVSMSRRSSVGKTASQEGYPSPAGSVLSRHTILTTENGKPVVRLPPPRPPGGMPPAGAVAAQSTMPPPLPHPQTLNPAYRESRPAPIPMHQPRPQKAVSVADIETPASFSFNPPQPQQEQPFHHQVPMPANGPMYAPEASGPLPSAHSSVTPSSHIPDRAIHAQPFQPYGFQQPQAYYPAPYPAGTVFYPNSGGEYAPYNAGGGPGASVPSFPPGQHAQYMVPGAHASTEQSSQAGTVAHEAGGTVYFYDAMQMHPNSSFAVPGAPGPNGIVGMGGMMTPPGPTYYYPQPPGGVYYASQ</sequence>
<evidence type="ECO:0000256" key="2">
    <source>
        <dbReference type="ARBA" id="ARBA00004496"/>
    </source>
</evidence>
<evidence type="ECO:0000259" key="14">
    <source>
        <dbReference type="SMART" id="SM01044"/>
    </source>
</evidence>
<keyword evidence="8" id="KW-0810">Translation regulation</keyword>
<keyword evidence="16" id="KW-1185">Reference proteome</keyword>
<evidence type="ECO:0000256" key="9">
    <source>
        <dbReference type="ARBA" id="ARBA00022884"/>
    </source>
</evidence>
<evidence type="ECO:0000256" key="8">
    <source>
        <dbReference type="ARBA" id="ARBA00022845"/>
    </source>
</evidence>
<evidence type="ECO:0000256" key="11">
    <source>
        <dbReference type="ARBA" id="ARBA00023187"/>
    </source>
</evidence>
<feature type="region of interest" description="Disordered" evidence="13">
    <location>
        <begin position="305"/>
        <end position="330"/>
    </location>
</feature>
<feature type="region of interest" description="Disordered" evidence="13">
    <location>
        <begin position="1"/>
        <end position="105"/>
    </location>
</feature>
<feature type="compositionally biased region" description="Pro residues" evidence="13">
    <location>
        <begin position="425"/>
        <end position="435"/>
    </location>
</feature>
<evidence type="ECO:0000256" key="5">
    <source>
        <dbReference type="ARBA" id="ARBA00022490"/>
    </source>
</evidence>
<dbReference type="EMBL" id="MSFO01000002">
    <property type="protein sequence ID" value="PLB51714.1"/>
    <property type="molecule type" value="Genomic_DNA"/>
</dbReference>
<evidence type="ECO:0000256" key="4">
    <source>
        <dbReference type="ARBA" id="ARBA00022448"/>
    </source>
</evidence>
<feature type="compositionally biased region" description="Polar residues" evidence="13">
    <location>
        <begin position="381"/>
        <end position="400"/>
    </location>
</feature>